<gene>
    <name evidence="2" type="ORF">ILUMI_03666</name>
</gene>
<dbReference type="InterPro" id="IPR012337">
    <property type="entry name" value="RNaseH-like_sf"/>
</dbReference>
<protein>
    <recommendedName>
        <fullName evidence="1">Integrase catalytic domain-containing protein</fullName>
    </recommendedName>
</protein>
<feature type="non-terminal residue" evidence="2">
    <location>
        <position position="1"/>
    </location>
</feature>
<reference evidence="2" key="1">
    <citation type="submission" date="2019-08" db="EMBL/GenBank/DDBJ databases">
        <title>The genome of the North American firefly Photinus pyralis.</title>
        <authorList>
            <consortium name="Photinus pyralis genome working group"/>
            <person name="Fallon T.R."/>
            <person name="Sander Lower S.E."/>
            <person name="Weng J.-K."/>
        </authorList>
    </citation>
    <scope>NUCLEOTIDE SEQUENCE</scope>
    <source>
        <strain evidence="2">TRF0915ILg1</strain>
        <tissue evidence="2">Whole body</tissue>
    </source>
</reference>
<evidence type="ECO:0000313" key="3">
    <source>
        <dbReference type="Proteomes" id="UP000801492"/>
    </source>
</evidence>
<dbReference type="EMBL" id="VTPC01001268">
    <property type="protein sequence ID" value="KAF2902523.1"/>
    <property type="molecule type" value="Genomic_DNA"/>
</dbReference>
<dbReference type="GO" id="GO:0015074">
    <property type="term" value="P:DNA integration"/>
    <property type="evidence" value="ECO:0007669"/>
    <property type="project" value="InterPro"/>
</dbReference>
<dbReference type="PANTHER" id="PTHR37984:SF5">
    <property type="entry name" value="PROTEIN NYNRIN-LIKE"/>
    <property type="match status" value="1"/>
</dbReference>
<dbReference type="PROSITE" id="PS50994">
    <property type="entry name" value="INTEGRASE"/>
    <property type="match status" value="1"/>
</dbReference>
<evidence type="ECO:0000259" key="1">
    <source>
        <dbReference type="PROSITE" id="PS50994"/>
    </source>
</evidence>
<dbReference type="InterPro" id="IPR050951">
    <property type="entry name" value="Retrovirus_Pol_polyprotein"/>
</dbReference>
<feature type="domain" description="Integrase catalytic" evidence="1">
    <location>
        <begin position="1"/>
        <end position="79"/>
    </location>
</feature>
<name>A0A8K0DFX5_IGNLU</name>
<dbReference type="GO" id="GO:0003676">
    <property type="term" value="F:nucleic acid binding"/>
    <property type="evidence" value="ECO:0007669"/>
    <property type="project" value="InterPro"/>
</dbReference>
<evidence type="ECO:0000313" key="2">
    <source>
        <dbReference type="EMBL" id="KAF2902523.1"/>
    </source>
</evidence>
<comment type="caution">
    <text evidence="2">The sequence shown here is derived from an EMBL/GenBank/DDBJ whole genome shotgun (WGS) entry which is preliminary data.</text>
</comment>
<accession>A0A8K0DFX5</accession>
<proteinExistence type="predicted"/>
<dbReference type="InterPro" id="IPR036397">
    <property type="entry name" value="RNaseH_sf"/>
</dbReference>
<dbReference type="Pfam" id="PF00665">
    <property type="entry name" value="rve"/>
    <property type="match status" value="1"/>
</dbReference>
<dbReference type="Proteomes" id="UP000801492">
    <property type="component" value="Unassembled WGS sequence"/>
</dbReference>
<sequence length="213" mass="24973">GKPGYLRDERNTLVTLLQTIFCIHGLPQIMVSDNARIFKSKVFTKFCKDNGIQHKFTAPGHPQTNGIAERNIQTLKQKLSSSNLTLQRKVHEILLRYRSTPLANGKSPAEKKLFTNVYEVRNLNVRDRVQARWYQNNRSSWRLGIIIGKFGKLRYLVRVYGDNFTFKRHIDQLRYTRAYQNERIRKTVVETPPATCVRRSERLQQTFSNKFSN</sequence>
<keyword evidence="3" id="KW-1185">Reference proteome</keyword>
<dbReference type="AlphaFoldDB" id="A0A8K0DFX5"/>
<dbReference type="InterPro" id="IPR001584">
    <property type="entry name" value="Integrase_cat-core"/>
</dbReference>
<dbReference type="OrthoDB" id="6775760at2759"/>
<dbReference type="PANTHER" id="PTHR37984">
    <property type="entry name" value="PROTEIN CBG26694"/>
    <property type="match status" value="1"/>
</dbReference>
<organism evidence="2 3">
    <name type="scientific">Ignelater luminosus</name>
    <name type="common">Cucubano</name>
    <name type="synonym">Pyrophorus luminosus</name>
    <dbReference type="NCBI Taxonomy" id="2038154"/>
    <lineage>
        <taxon>Eukaryota</taxon>
        <taxon>Metazoa</taxon>
        <taxon>Ecdysozoa</taxon>
        <taxon>Arthropoda</taxon>
        <taxon>Hexapoda</taxon>
        <taxon>Insecta</taxon>
        <taxon>Pterygota</taxon>
        <taxon>Neoptera</taxon>
        <taxon>Endopterygota</taxon>
        <taxon>Coleoptera</taxon>
        <taxon>Polyphaga</taxon>
        <taxon>Elateriformia</taxon>
        <taxon>Elateroidea</taxon>
        <taxon>Elateridae</taxon>
        <taxon>Agrypninae</taxon>
        <taxon>Pyrophorini</taxon>
        <taxon>Ignelater</taxon>
    </lineage>
</organism>
<dbReference type="Gene3D" id="3.30.420.10">
    <property type="entry name" value="Ribonuclease H-like superfamily/Ribonuclease H"/>
    <property type="match status" value="1"/>
</dbReference>
<dbReference type="SUPFAM" id="SSF53098">
    <property type="entry name" value="Ribonuclease H-like"/>
    <property type="match status" value="1"/>
</dbReference>